<dbReference type="GO" id="GO:0005737">
    <property type="term" value="C:cytoplasm"/>
    <property type="evidence" value="ECO:0007669"/>
    <property type="project" value="TreeGrafter"/>
</dbReference>
<accession>A0A5D4K993</accession>
<sequence>MVTAIYLVRHAHSVYTPDELARPLSEKGMEDREKITEILSANDVDVFLSSPYVRAAQTIEGAASHYRKEIIHIEGFKERTLTETPAADFQSAINKVWNDWNFSWEGGESNLAAQTRGVQSLFNVLEDYEGENIVIGTHGNLMVLIMNYFDKRYDFEFWKRLEMPDIYKLRFQGKQFIDCQRMMNP</sequence>
<name>A0A5D4K993_9BACI</name>
<evidence type="ECO:0000313" key="1">
    <source>
        <dbReference type="EMBL" id="TYR73954.1"/>
    </source>
</evidence>
<dbReference type="SUPFAM" id="SSF53254">
    <property type="entry name" value="Phosphoglycerate mutase-like"/>
    <property type="match status" value="1"/>
</dbReference>
<dbReference type="PANTHER" id="PTHR48100">
    <property type="entry name" value="BROAD-SPECIFICITY PHOSPHATASE YOR283W-RELATED"/>
    <property type="match status" value="1"/>
</dbReference>
<protein>
    <submittedName>
        <fullName evidence="1">Histidine phosphatase family protein</fullName>
    </submittedName>
</protein>
<dbReference type="Proteomes" id="UP000323317">
    <property type="component" value="Unassembled WGS sequence"/>
</dbReference>
<dbReference type="InterPro" id="IPR013078">
    <property type="entry name" value="His_Pase_superF_clade-1"/>
</dbReference>
<dbReference type="PANTHER" id="PTHR48100:SF59">
    <property type="entry name" value="ADENOSYLCOBALAMIN_ALPHA-RIBAZOLE PHOSPHATASE"/>
    <property type="match status" value="1"/>
</dbReference>
<gene>
    <name evidence="1" type="ORF">FZC79_15960</name>
</gene>
<dbReference type="Gene3D" id="3.40.50.1240">
    <property type="entry name" value="Phosphoglycerate mutase-like"/>
    <property type="match status" value="1"/>
</dbReference>
<reference evidence="1 2" key="1">
    <citation type="submission" date="2019-08" db="EMBL/GenBank/DDBJ databases">
        <title>Bacillus genomes from the desert of Cuatro Cienegas, Coahuila.</title>
        <authorList>
            <person name="Olmedo-Alvarez G."/>
        </authorList>
    </citation>
    <scope>NUCLEOTIDE SEQUENCE [LARGE SCALE GENOMIC DNA]</scope>
    <source>
        <strain evidence="1 2">CH40_1T</strain>
    </source>
</reference>
<evidence type="ECO:0000313" key="2">
    <source>
        <dbReference type="Proteomes" id="UP000323317"/>
    </source>
</evidence>
<dbReference type="RefSeq" id="WP_148947790.1">
    <property type="nucleotide sequence ID" value="NZ_JBNILU010000004.1"/>
</dbReference>
<dbReference type="CDD" id="cd07067">
    <property type="entry name" value="HP_PGM_like"/>
    <property type="match status" value="1"/>
</dbReference>
<proteinExistence type="predicted"/>
<dbReference type="EMBL" id="VTEH01000014">
    <property type="protein sequence ID" value="TYR73954.1"/>
    <property type="molecule type" value="Genomic_DNA"/>
</dbReference>
<comment type="caution">
    <text evidence="1">The sequence shown here is derived from an EMBL/GenBank/DDBJ whole genome shotgun (WGS) entry which is preliminary data.</text>
</comment>
<organism evidence="1 2">
    <name type="scientific">Rossellomorea vietnamensis</name>
    <dbReference type="NCBI Taxonomy" id="218284"/>
    <lineage>
        <taxon>Bacteria</taxon>
        <taxon>Bacillati</taxon>
        <taxon>Bacillota</taxon>
        <taxon>Bacilli</taxon>
        <taxon>Bacillales</taxon>
        <taxon>Bacillaceae</taxon>
        <taxon>Rossellomorea</taxon>
    </lineage>
</organism>
<dbReference type="Pfam" id="PF00300">
    <property type="entry name" value="His_Phos_1"/>
    <property type="match status" value="1"/>
</dbReference>
<dbReference type="GO" id="GO:0016791">
    <property type="term" value="F:phosphatase activity"/>
    <property type="evidence" value="ECO:0007669"/>
    <property type="project" value="TreeGrafter"/>
</dbReference>
<dbReference type="InterPro" id="IPR050275">
    <property type="entry name" value="PGM_Phosphatase"/>
</dbReference>
<dbReference type="InterPro" id="IPR029033">
    <property type="entry name" value="His_PPase_superfam"/>
</dbReference>
<dbReference type="AlphaFoldDB" id="A0A5D4K993"/>
<dbReference type="SMART" id="SM00855">
    <property type="entry name" value="PGAM"/>
    <property type="match status" value="1"/>
</dbReference>